<evidence type="ECO:0000256" key="5">
    <source>
        <dbReference type="ARBA" id="ARBA00022670"/>
    </source>
</evidence>
<evidence type="ECO:0000256" key="3">
    <source>
        <dbReference type="ARBA" id="ARBA00008766"/>
    </source>
</evidence>
<dbReference type="GO" id="GO:0006508">
    <property type="term" value="P:proteolysis"/>
    <property type="evidence" value="ECO:0007669"/>
    <property type="project" value="UniProtKB-KW"/>
</dbReference>
<dbReference type="PRINTS" id="PR00599">
    <property type="entry name" value="MAPEPTIDASE"/>
</dbReference>
<dbReference type="GO" id="GO:0005829">
    <property type="term" value="C:cytosol"/>
    <property type="evidence" value="ECO:0007669"/>
    <property type="project" value="TreeGrafter"/>
</dbReference>
<dbReference type="STRING" id="550540.Fbal_0627"/>
<keyword evidence="8" id="KW-0482">Metalloprotease</keyword>
<dbReference type="PANTHER" id="PTHR43226:SF4">
    <property type="entry name" value="XAA-PRO AMINOPEPTIDASE 3"/>
    <property type="match status" value="1"/>
</dbReference>
<gene>
    <name evidence="14" type="ordered locus">Fbal_0627</name>
</gene>
<keyword evidence="14" id="KW-0031">Aminopeptidase</keyword>
<evidence type="ECO:0000256" key="7">
    <source>
        <dbReference type="ARBA" id="ARBA00022801"/>
    </source>
</evidence>
<comment type="catalytic activity">
    <reaction evidence="1">
        <text>Release of any N-terminal amino acid, including proline, that is linked to proline, even from a dipeptide or tripeptide.</text>
        <dbReference type="EC" id="3.4.11.9"/>
    </reaction>
</comment>
<dbReference type="SUPFAM" id="SSF55920">
    <property type="entry name" value="Creatinase/aminopeptidase"/>
    <property type="match status" value="1"/>
</dbReference>
<dbReference type="HOGENOM" id="CLU_017266_1_0_6"/>
<dbReference type="CDD" id="cd01087">
    <property type="entry name" value="Prolidase"/>
    <property type="match status" value="1"/>
</dbReference>
<dbReference type="RefSeq" id="WP_013344146.1">
    <property type="nucleotide sequence ID" value="NC_014541.1"/>
</dbReference>
<dbReference type="OrthoDB" id="9806388at2"/>
<evidence type="ECO:0000256" key="4">
    <source>
        <dbReference type="ARBA" id="ARBA00012574"/>
    </source>
</evidence>
<keyword evidence="9" id="KW-0464">Manganese</keyword>
<organism evidence="14 15">
    <name type="scientific">Ferrimonas balearica (strain DSM 9799 / CCM 4581 / KCTC 23876 / PAT)</name>
    <dbReference type="NCBI Taxonomy" id="550540"/>
    <lineage>
        <taxon>Bacteria</taxon>
        <taxon>Pseudomonadati</taxon>
        <taxon>Pseudomonadota</taxon>
        <taxon>Gammaproteobacteria</taxon>
        <taxon>Alteromonadales</taxon>
        <taxon>Ferrimonadaceae</taxon>
        <taxon>Ferrimonas</taxon>
    </lineage>
</organism>
<evidence type="ECO:0000313" key="15">
    <source>
        <dbReference type="Proteomes" id="UP000006683"/>
    </source>
</evidence>
<comment type="cofactor">
    <cofactor evidence="2">
        <name>Mn(2+)</name>
        <dbReference type="ChEBI" id="CHEBI:29035"/>
    </cofactor>
</comment>
<feature type="domain" description="Aminopeptidase P N-terminal" evidence="13">
    <location>
        <begin position="1"/>
        <end position="134"/>
    </location>
</feature>
<evidence type="ECO:0000256" key="10">
    <source>
        <dbReference type="ARBA" id="ARBA00069363"/>
    </source>
</evidence>
<dbReference type="PANTHER" id="PTHR43226">
    <property type="entry name" value="XAA-PRO AMINOPEPTIDASE 3"/>
    <property type="match status" value="1"/>
</dbReference>
<comment type="similarity">
    <text evidence="3">Belongs to the peptidase M24B family.</text>
</comment>
<dbReference type="SMART" id="SM01011">
    <property type="entry name" value="AMP_N"/>
    <property type="match status" value="1"/>
</dbReference>
<dbReference type="AlphaFoldDB" id="E1SR75"/>
<dbReference type="InterPro" id="IPR001131">
    <property type="entry name" value="Peptidase_M24B_aminopep-P_CS"/>
</dbReference>
<accession>E1SR75</accession>
<evidence type="ECO:0000256" key="1">
    <source>
        <dbReference type="ARBA" id="ARBA00001424"/>
    </source>
</evidence>
<dbReference type="Gene3D" id="3.90.230.10">
    <property type="entry name" value="Creatinase/methionine aminopeptidase superfamily"/>
    <property type="match status" value="1"/>
</dbReference>
<dbReference type="GeneID" id="67180872"/>
<evidence type="ECO:0000256" key="12">
    <source>
        <dbReference type="ARBA" id="ARBA00081411"/>
    </source>
</evidence>
<dbReference type="EMBL" id="CP002209">
    <property type="protein sequence ID" value="ADN74840.1"/>
    <property type="molecule type" value="Genomic_DNA"/>
</dbReference>
<evidence type="ECO:0000313" key="14">
    <source>
        <dbReference type="EMBL" id="ADN74840.1"/>
    </source>
</evidence>
<dbReference type="SUPFAM" id="SSF53092">
    <property type="entry name" value="Creatinase/prolidase N-terminal domain"/>
    <property type="match status" value="1"/>
</dbReference>
<dbReference type="Proteomes" id="UP000006683">
    <property type="component" value="Chromosome"/>
</dbReference>
<dbReference type="Pfam" id="PF00557">
    <property type="entry name" value="Peptidase_M24"/>
    <property type="match status" value="1"/>
</dbReference>
<dbReference type="eggNOG" id="COG0006">
    <property type="taxonomic scope" value="Bacteria"/>
</dbReference>
<dbReference type="MEROPS" id="M24.004"/>
<proteinExistence type="inferred from homology"/>
<dbReference type="GO" id="GO:0070006">
    <property type="term" value="F:metalloaminopeptidase activity"/>
    <property type="evidence" value="ECO:0007669"/>
    <property type="project" value="InterPro"/>
</dbReference>
<evidence type="ECO:0000256" key="8">
    <source>
        <dbReference type="ARBA" id="ARBA00023049"/>
    </source>
</evidence>
<sequence>MERIDFAAHRRALMAELPEGSVVVLCAAEEATRSNDTEYHFRQDSDFFYLTGFNEPDAVLVLRPGQSPESVVFVRPSDKLAEIWHGRRLGKDKAADTLGVDVAFEVGELDSELAGLVSGAENLAYLPGHSARGDKLVGDLLAKLRGGFRQGLVAPAKMQDLRPLLHELRLFKTDAEVALMAEAARISARAHVRAMQACQPGLYEYQLEAEIRHECAMAGARDMAYNSIVGAGDNACILHYTENNAPLHDGDLVLIDAGCEFHGYAADITRTFPVNGKFSEDQKALYQIVLDAEKAAIEMLKPGVSIKDANAEVLKILVSGLVELGILEGEVEALIEQEAYKPYYMHGLGHWLGIDVHDVGDYRTPDRGRQLEPGMVITVEPGLYIGPDADVDPRWRGIGVRVEDDILITEEGHRNLTADVPKEIADIEALMAG</sequence>
<reference evidence="14 15" key="1">
    <citation type="journal article" date="2010" name="Stand. Genomic Sci.">
        <title>Complete genome sequence of Ferrimonas balearica type strain (PAT).</title>
        <authorList>
            <person name="Nolan M."/>
            <person name="Sikorski J."/>
            <person name="Davenport K."/>
            <person name="Lucas S."/>
            <person name="Glavina Del Rio T."/>
            <person name="Tice H."/>
            <person name="Cheng J."/>
            <person name="Goodwin L."/>
            <person name="Pitluck S."/>
            <person name="Liolios K."/>
            <person name="Ivanova N."/>
            <person name="Mavromatis K."/>
            <person name="Ovchinnikova G."/>
            <person name="Pati A."/>
            <person name="Chen A."/>
            <person name="Palaniappan K."/>
            <person name="Land M."/>
            <person name="Hauser L."/>
            <person name="Chang Y."/>
            <person name="Jeffries C."/>
            <person name="Tapia R."/>
            <person name="Brettin T."/>
            <person name="Detter J."/>
            <person name="Han C."/>
            <person name="Yasawong M."/>
            <person name="Rohde M."/>
            <person name="Tindall B."/>
            <person name="Goker M."/>
            <person name="Woyke T."/>
            <person name="Bristow J."/>
            <person name="Eisen J."/>
            <person name="Markowitz V."/>
            <person name="Hugenholtz P."/>
            <person name="Kyrpides N."/>
            <person name="Klenk H."/>
            <person name="Lapidus A."/>
        </authorList>
    </citation>
    <scope>NUCLEOTIDE SEQUENCE [LARGE SCALE GENOMIC DNA]</scope>
    <source>
        <strain evidence="15">DSM 9799 / CCM 4581 / KCTC 23876 / PAT</strain>
    </source>
</reference>
<evidence type="ECO:0000256" key="6">
    <source>
        <dbReference type="ARBA" id="ARBA00022723"/>
    </source>
</evidence>
<evidence type="ECO:0000256" key="2">
    <source>
        <dbReference type="ARBA" id="ARBA00001936"/>
    </source>
</evidence>
<keyword evidence="7 14" id="KW-0378">Hydrolase</keyword>
<dbReference type="NCBIfam" id="NF008131">
    <property type="entry name" value="PRK10879.1"/>
    <property type="match status" value="1"/>
</dbReference>
<dbReference type="KEGG" id="fbl:Fbal_0627"/>
<dbReference type="InterPro" id="IPR052433">
    <property type="entry name" value="X-Pro_dipept-like"/>
</dbReference>
<dbReference type="FunFam" id="3.90.230.10:FF:000002">
    <property type="entry name" value="Xaa-Pro aminopeptidase 3"/>
    <property type="match status" value="1"/>
</dbReference>
<keyword evidence="5" id="KW-0645">Protease</keyword>
<dbReference type="EC" id="3.4.11.9" evidence="4"/>
<name>E1SR75_FERBD</name>
<evidence type="ECO:0000259" key="13">
    <source>
        <dbReference type="SMART" id="SM01011"/>
    </source>
</evidence>
<dbReference type="InterPro" id="IPR036005">
    <property type="entry name" value="Creatinase/aminopeptidase-like"/>
</dbReference>
<evidence type="ECO:0000256" key="9">
    <source>
        <dbReference type="ARBA" id="ARBA00023211"/>
    </source>
</evidence>
<keyword evidence="15" id="KW-1185">Reference proteome</keyword>
<dbReference type="PROSITE" id="PS00491">
    <property type="entry name" value="PROLINE_PEPTIDASE"/>
    <property type="match status" value="1"/>
</dbReference>
<dbReference type="InterPro" id="IPR001714">
    <property type="entry name" value="Pept_M24_MAP"/>
</dbReference>
<dbReference type="InterPro" id="IPR029149">
    <property type="entry name" value="Creatin/AminoP/Spt16_N"/>
</dbReference>
<keyword evidence="6" id="KW-0479">Metal-binding</keyword>
<dbReference type="Gene3D" id="3.40.350.10">
    <property type="entry name" value="Creatinase/prolidase N-terminal domain"/>
    <property type="match status" value="1"/>
</dbReference>
<dbReference type="Pfam" id="PF05195">
    <property type="entry name" value="AMP_N"/>
    <property type="match status" value="1"/>
</dbReference>
<protein>
    <recommendedName>
        <fullName evidence="10">Xaa-Pro aminopeptidase</fullName>
        <ecNumber evidence="4">3.4.11.9</ecNumber>
    </recommendedName>
    <alternativeName>
        <fullName evidence="11">Aminopeptidase P II</fullName>
    </alternativeName>
    <alternativeName>
        <fullName evidence="12">X-Pro aminopeptidase</fullName>
    </alternativeName>
</protein>
<evidence type="ECO:0000256" key="11">
    <source>
        <dbReference type="ARBA" id="ARBA00075356"/>
    </source>
</evidence>
<dbReference type="InterPro" id="IPR007865">
    <property type="entry name" value="Aminopep_P_N"/>
</dbReference>
<dbReference type="InterPro" id="IPR000994">
    <property type="entry name" value="Pept_M24"/>
</dbReference>
<dbReference type="GO" id="GO:0030145">
    <property type="term" value="F:manganese ion binding"/>
    <property type="evidence" value="ECO:0007669"/>
    <property type="project" value="InterPro"/>
</dbReference>